<dbReference type="AlphaFoldDB" id="A0A6A5V402"/>
<dbReference type="GO" id="GO:0004571">
    <property type="term" value="F:mannosyl-oligosaccharide 1,2-alpha-mannosidase activity"/>
    <property type="evidence" value="ECO:0007669"/>
    <property type="project" value="InterPro"/>
</dbReference>
<keyword evidence="4" id="KW-0325">Glycoprotein</keyword>
<dbReference type="GO" id="GO:0036503">
    <property type="term" value="P:ERAD pathway"/>
    <property type="evidence" value="ECO:0007669"/>
    <property type="project" value="UniProtKB-ARBA"/>
</dbReference>
<dbReference type="GO" id="GO:0044322">
    <property type="term" value="C:endoplasmic reticulum quality control compartment"/>
    <property type="evidence" value="ECO:0007669"/>
    <property type="project" value="GOC"/>
</dbReference>
<keyword evidence="11" id="KW-1185">Reference proteome</keyword>
<dbReference type="UniPathway" id="UPA00378"/>
<dbReference type="SUPFAM" id="SSF48225">
    <property type="entry name" value="Seven-hairpin glycosidases"/>
    <property type="match status" value="1"/>
</dbReference>
<organism evidence="10 11">
    <name type="scientific">Bimuria novae-zelandiae CBS 107.79</name>
    <dbReference type="NCBI Taxonomy" id="1447943"/>
    <lineage>
        <taxon>Eukaryota</taxon>
        <taxon>Fungi</taxon>
        <taxon>Dikarya</taxon>
        <taxon>Ascomycota</taxon>
        <taxon>Pezizomycotina</taxon>
        <taxon>Dothideomycetes</taxon>
        <taxon>Pleosporomycetidae</taxon>
        <taxon>Pleosporales</taxon>
        <taxon>Massarineae</taxon>
        <taxon>Didymosphaeriaceae</taxon>
        <taxon>Bimuria</taxon>
    </lineage>
</organism>
<dbReference type="EMBL" id="ML976725">
    <property type="protein sequence ID" value="KAF1968047.1"/>
    <property type="molecule type" value="Genomic_DNA"/>
</dbReference>
<comment type="subcellular location">
    <subcellularLocation>
        <location evidence="1">Endoplasmic reticulum</location>
    </subcellularLocation>
</comment>
<keyword evidence="7" id="KW-0326">Glycosidase</keyword>
<protein>
    <recommendedName>
        <fullName evidence="7">alpha-1,2-Mannosidase</fullName>
        <ecNumber evidence="7">3.2.1.-</ecNumber>
    </recommendedName>
</protein>
<evidence type="ECO:0000256" key="7">
    <source>
        <dbReference type="RuleBase" id="RU361193"/>
    </source>
</evidence>
<dbReference type="GO" id="GO:0005509">
    <property type="term" value="F:calcium ion binding"/>
    <property type="evidence" value="ECO:0007669"/>
    <property type="project" value="InterPro"/>
</dbReference>
<reference evidence="10" key="1">
    <citation type="journal article" date="2020" name="Stud. Mycol.">
        <title>101 Dothideomycetes genomes: a test case for predicting lifestyles and emergence of pathogens.</title>
        <authorList>
            <person name="Haridas S."/>
            <person name="Albert R."/>
            <person name="Binder M."/>
            <person name="Bloem J."/>
            <person name="Labutti K."/>
            <person name="Salamov A."/>
            <person name="Andreopoulos B."/>
            <person name="Baker S."/>
            <person name="Barry K."/>
            <person name="Bills G."/>
            <person name="Bluhm B."/>
            <person name="Cannon C."/>
            <person name="Castanera R."/>
            <person name="Culley D."/>
            <person name="Daum C."/>
            <person name="Ezra D."/>
            <person name="Gonzalez J."/>
            <person name="Henrissat B."/>
            <person name="Kuo A."/>
            <person name="Liang C."/>
            <person name="Lipzen A."/>
            <person name="Lutzoni F."/>
            <person name="Magnuson J."/>
            <person name="Mondo S."/>
            <person name="Nolan M."/>
            <person name="Ohm R."/>
            <person name="Pangilinan J."/>
            <person name="Park H.-J."/>
            <person name="Ramirez L."/>
            <person name="Alfaro M."/>
            <person name="Sun H."/>
            <person name="Tritt A."/>
            <person name="Yoshinaga Y."/>
            <person name="Zwiers L.-H."/>
            <person name="Turgeon B."/>
            <person name="Goodwin S."/>
            <person name="Spatafora J."/>
            <person name="Crous P."/>
            <person name="Grigoriev I."/>
        </authorList>
    </citation>
    <scope>NUCLEOTIDE SEQUENCE</scope>
    <source>
        <strain evidence="10">CBS 107.79</strain>
    </source>
</reference>
<feature type="signal peptide" evidence="9">
    <location>
        <begin position="1"/>
        <end position="31"/>
    </location>
</feature>
<keyword evidence="9" id="KW-0732">Signal</keyword>
<accession>A0A6A5V402</accession>
<feature type="active site" description="Proton donor" evidence="5">
    <location>
        <position position="162"/>
    </location>
</feature>
<feature type="active site" description="Proton donor" evidence="5">
    <location>
        <position position="454"/>
    </location>
</feature>
<feature type="active site" evidence="5">
    <location>
        <position position="343"/>
    </location>
</feature>
<dbReference type="PANTHER" id="PTHR45679:SF5">
    <property type="entry name" value="ER DEGRADATION-ENHANCING ALPHA-MANNOSIDASE-LIKE PROTEIN 1"/>
    <property type="match status" value="1"/>
</dbReference>
<evidence type="ECO:0000256" key="2">
    <source>
        <dbReference type="ARBA" id="ARBA00007658"/>
    </source>
</evidence>
<dbReference type="GO" id="GO:0016020">
    <property type="term" value="C:membrane"/>
    <property type="evidence" value="ECO:0007669"/>
    <property type="project" value="InterPro"/>
</dbReference>
<evidence type="ECO:0000313" key="11">
    <source>
        <dbReference type="Proteomes" id="UP000800036"/>
    </source>
</evidence>
<dbReference type="InterPro" id="IPR036026">
    <property type="entry name" value="Seven-hairpin_glycosidases"/>
</dbReference>
<evidence type="ECO:0000313" key="10">
    <source>
        <dbReference type="EMBL" id="KAF1968047.1"/>
    </source>
</evidence>
<keyword evidence="3" id="KW-0256">Endoplasmic reticulum</keyword>
<dbReference type="InterPro" id="IPR012341">
    <property type="entry name" value="6hp_glycosidase-like_sf"/>
</dbReference>
<keyword evidence="6" id="KW-0479">Metal-binding</keyword>
<evidence type="ECO:0000256" key="6">
    <source>
        <dbReference type="PIRSR" id="PIRSR601382-2"/>
    </source>
</evidence>
<feature type="compositionally biased region" description="Basic and acidic residues" evidence="8">
    <location>
        <begin position="969"/>
        <end position="981"/>
    </location>
</feature>
<dbReference type="Pfam" id="PF01532">
    <property type="entry name" value="Glyco_hydro_47"/>
    <property type="match status" value="1"/>
</dbReference>
<evidence type="ECO:0000256" key="1">
    <source>
        <dbReference type="ARBA" id="ARBA00004240"/>
    </source>
</evidence>
<dbReference type="OrthoDB" id="8118055at2759"/>
<name>A0A6A5V402_9PLEO</name>
<dbReference type="GO" id="GO:1904380">
    <property type="term" value="P:endoplasmic reticulum mannose trimming"/>
    <property type="evidence" value="ECO:0007669"/>
    <property type="project" value="InterPro"/>
</dbReference>
<dbReference type="PANTHER" id="PTHR45679">
    <property type="entry name" value="ER DEGRADATION-ENHANCING ALPHA-MANNOSIDASE-LIKE PROTEIN 2"/>
    <property type="match status" value="1"/>
</dbReference>
<comment type="cofactor">
    <cofactor evidence="6">
        <name>Ca(2+)</name>
        <dbReference type="ChEBI" id="CHEBI:29108"/>
    </cofactor>
</comment>
<dbReference type="EC" id="3.2.1.-" evidence="7"/>
<dbReference type="Proteomes" id="UP000800036">
    <property type="component" value="Unassembled WGS sequence"/>
</dbReference>
<comment type="similarity">
    <text evidence="2 7">Belongs to the glycosyl hydrolase 47 family.</text>
</comment>
<evidence type="ECO:0000256" key="5">
    <source>
        <dbReference type="PIRSR" id="PIRSR601382-1"/>
    </source>
</evidence>
<dbReference type="InterPro" id="IPR044674">
    <property type="entry name" value="EDEM1/2/3"/>
</dbReference>
<evidence type="ECO:0000256" key="3">
    <source>
        <dbReference type="ARBA" id="ARBA00022824"/>
    </source>
</evidence>
<evidence type="ECO:0000256" key="9">
    <source>
        <dbReference type="SAM" id="SignalP"/>
    </source>
</evidence>
<dbReference type="GO" id="GO:0005975">
    <property type="term" value="P:carbohydrate metabolic process"/>
    <property type="evidence" value="ECO:0007669"/>
    <property type="project" value="InterPro"/>
</dbReference>
<sequence length="1090" mass="120555">MHSSGRLAGRTSSPIWTLLLCLWCWATLARGMPDDMIASLRQETIDIFYHGYDGYMKYAFPEDELRPLSCTPLTRDRHNPAHIEVNDVLGNYSLTLIDSLSTLAILASSPPPAKRGRNRPLDDFQDGIKALVENYGDGSKGPAGQGKRARGFDLDSKVQVFETVIRGVGGLLSAHQFAVGDLPIRGYDAKVQEKEGKEGIFWRNGLVYDGQLLRLATDLAERLMPAFHTATGLPYPRVNLRYGVLFYANSPYNNDAEHGQCSKDRKDQGTEITETCSAGAGSLVLEFTTLSRLTGDSRFEIAAKDAFWAVWSRRSSIGLIGAGIDAETGQWVSPYTGIGAGIDSFFEYALKSHILLSGLPYDAEHAHLDSPDAFLKVWQDAHGAIKRQIYRGPQHQHPHYFQVDIYTGAMRAFWIDSLGAFYQGLLTMAGELDEAIETHLLYTALWARYSAIPERWSTATGNIESGLRWWPGRPEFIESNWYLYRATKDTWYLHVAEMIQRDIKRRCWTKCGWAGLHDVRSGELSDRMESFFLGETAKYLFLTFDSSHPLNTWDAPYVFTTEGHPLIIPKRLRPSQSVKHSELAPEPQPELGVCALPPEPLPFSVSATAARPDIFHAASLARLHLMPTRETLESPLVEFSTDHPSISVSDIQSPSNYTYYPWTLPPELIPYNATSSKMTVRATFDLSFPNLPNNLQTGTLQRVHEGILVNSMSGVRLGMVREPEPLPIEQEITMDEQFRIYAISNVALGRDEKVYMSRSTIDNFNPTDPFFTRTRDGVAVDLVIDVPPEPTVTPSSSALSDLLEGALDGMGNISNMEIIELEVDEEQLAEGGTYLSSLLHSLQALLAAPSSAATPSPSGPGAGTSQTTQRLALQGTLPLGPGSAPLPDVPDPDLAYSKSNTLSWSTIYIHPNTLCDERLPLEIPKTHQIIVIPRGGCSFSAKLRNIPAYPPSSSSLQLVITVSFPEHEEPHYDFDDERKGESGTVAKTSHSVGNAKGRKESGIDGSTNSSPRRKTSSKIKRHDELVLVQPLLDETQYTSSGIPRPHPIPLIMVGGGEETIASLRRATGIGVRRKYYFLSQGVRINNLIVL</sequence>
<gene>
    <name evidence="10" type="ORF">BU23DRAFT_602497</name>
</gene>
<feature type="chain" id="PRO_5025371907" description="alpha-1,2-Mannosidase" evidence="9">
    <location>
        <begin position="32"/>
        <end position="1090"/>
    </location>
</feature>
<feature type="compositionally biased region" description="Basic residues" evidence="8">
    <location>
        <begin position="1011"/>
        <end position="1020"/>
    </location>
</feature>
<feature type="binding site" evidence="6">
    <location>
        <position position="561"/>
    </location>
    <ligand>
        <name>Ca(2+)</name>
        <dbReference type="ChEBI" id="CHEBI:29108"/>
    </ligand>
</feature>
<dbReference type="Gene3D" id="1.50.10.10">
    <property type="match status" value="1"/>
</dbReference>
<keyword evidence="6" id="KW-0106">Calcium</keyword>
<dbReference type="PRINTS" id="PR00747">
    <property type="entry name" value="GLYHDRLASE47"/>
</dbReference>
<evidence type="ECO:0000256" key="8">
    <source>
        <dbReference type="SAM" id="MobiDB-lite"/>
    </source>
</evidence>
<keyword evidence="7" id="KW-0378">Hydrolase</keyword>
<proteinExistence type="inferred from homology"/>
<evidence type="ECO:0000256" key="4">
    <source>
        <dbReference type="ARBA" id="ARBA00023180"/>
    </source>
</evidence>
<feature type="active site" evidence="5">
    <location>
        <position position="475"/>
    </location>
</feature>
<feature type="region of interest" description="Disordered" evidence="8">
    <location>
        <begin position="969"/>
        <end position="1020"/>
    </location>
</feature>
<dbReference type="InterPro" id="IPR001382">
    <property type="entry name" value="Glyco_hydro_47"/>
</dbReference>